<dbReference type="AlphaFoldDB" id="A0A7G9GHR2"/>
<organism evidence="7 8">
    <name type="scientific">Wansuia hejianensis</name>
    <dbReference type="NCBI Taxonomy" id="2763667"/>
    <lineage>
        <taxon>Bacteria</taxon>
        <taxon>Bacillati</taxon>
        <taxon>Bacillota</taxon>
        <taxon>Clostridia</taxon>
        <taxon>Lachnospirales</taxon>
        <taxon>Lachnospiraceae</taxon>
        <taxon>Wansuia</taxon>
    </lineage>
</organism>
<feature type="domain" description="Sigma-54 factor interaction" evidence="6">
    <location>
        <begin position="274"/>
        <end position="502"/>
    </location>
</feature>
<reference evidence="7 8" key="1">
    <citation type="submission" date="2020-08" db="EMBL/GenBank/DDBJ databases">
        <authorList>
            <person name="Liu C."/>
            <person name="Sun Q."/>
        </authorList>
    </citation>
    <scope>NUCLEOTIDE SEQUENCE [LARGE SCALE GENOMIC DNA]</scope>
    <source>
        <strain evidence="7 8">NSJ-29</strain>
    </source>
</reference>
<dbReference type="Gene3D" id="3.30.450.20">
    <property type="entry name" value="PAS domain"/>
    <property type="match status" value="1"/>
</dbReference>
<dbReference type="Pfam" id="PF02954">
    <property type="entry name" value="HTH_8"/>
    <property type="match status" value="1"/>
</dbReference>
<dbReference type="SUPFAM" id="SSF55785">
    <property type="entry name" value="PYP-like sensor domain (PAS domain)"/>
    <property type="match status" value="1"/>
</dbReference>
<evidence type="ECO:0000256" key="1">
    <source>
        <dbReference type="ARBA" id="ARBA00022741"/>
    </source>
</evidence>
<keyword evidence="8" id="KW-1185">Reference proteome</keyword>
<dbReference type="InterPro" id="IPR027417">
    <property type="entry name" value="P-loop_NTPase"/>
</dbReference>
<dbReference type="InterPro" id="IPR003593">
    <property type="entry name" value="AAA+_ATPase"/>
</dbReference>
<dbReference type="Pfam" id="PF25601">
    <property type="entry name" value="AAA_lid_14"/>
    <property type="match status" value="1"/>
</dbReference>
<keyword evidence="4" id="KW-0238">DNA-binding</keyword>
<evidence type="ECO:0000259" key="6">
    <source>
        <dbReference type="PROSITE" id="PS50045"/>
    </source>
</evidence>
<keyword evidence="3" id="KW-0805">Transcription regulation</keyword>
<dbReference type="InterPro" id="IPR009057">
    <property type="entry name" value="Homeodomain-like_sf"/>
</dbReference>
<dbReference type="PROSITE" id="PS00676">
    <property type="entry name" value="SIGMA54_INTERACT_2"/>
    <property type="match status" value="1"/>
</dbReference>
<protein>
    <submittedName>
        <fullName evidence="7">Sigma 54-interacting transcriptional regulator</fullName>
    </submittedName>
</protein>
<dbReference type="InterPro" id="IPR002078">
    <property type="entry name" value="Sigma_54_int"/>
</dbReference>
<gene>
    <name evidence="7" type="ORF">H9Q79_08805</name>
</gene>
<sequence>MNYLELFDLFHQCRLGAVLAARDDIILDINQQGDIFLNGKGNLKGQSLRRIADFLCISPAGQDFIPSRAGDGVSFRCTPVTDGQYGNPAFHEYLLPVCVLESGLFPAQSRMVVFRDATSQFFFQLLEHVFHQMNEAVTIWDNQCRILMINKAAEKLESHLSDDVLGKENAALYKANKNSILAIPQVLKDKKPLLNLRQDVFTNSGKEIEMVSSNYPVLMDGRVVAAYSMMQDHSSITELHHRIGELQRTLADTDPAQTPKTDSGLTAHYNFSDICFTSNSIRILIERSKMIALSDSPVLIYGETGTGKELFAQSIHNASRRKHCPFLAINCAAIPETLLESTLFGTEKGAYTGSIQRKGLLELAHTGTLLLDEINSMDIQLQAKLLRFLQEGEFRRVGGVKSIHVDVRIISNTNIAPMEAIQKKQLRIDLYYRLGIANLTIPPLRERKEDIPTLVQSFLLKARKATGKSVLGIDKHTLSVFFAYDWPGNIRELQHAIEYSMTILPFDLQYITPEYLPDHILDATAAAPAPVQNELPKENLVRAATRKTARTLIQQTLAEHQNNISESAKALGISRQNLQRYIKSLDL</sequence>
<dbReference type="KEGG" id="whj:H9Q79_08805"/>
<evidence type="ECO:0000256" key="2">
    <source>
        <dbReference type="ARBA" id="ARBA00022840"/>
    </source>
</evidence>
<dbReference type="Gene3D" id="1.10.8.60">
    <property type="match status" value="1"/>
</dbReference>
<dbReference type="FunFam" id="3.40.50.300:FF:000006">
    <property type="entry name" value="DNA-binding transcriptional regulator NtrC"/>
    <property type="match status" value="1"/>
</dbReference>
<dbReference type="Pfam" id="PF00158">
    <property type="entry name" value="Sigma54_activat"/>
    <property type="match status" value="1"/>
</dbReference>
<dbReference type="InterPro" id="IPR025944">
    <property type="entry name" value="Sigma_54_int_dom_CS"/>
</dbReference>
<dbReference type="SUPFAM" id="SSF46689">
    <property type="entry name" value="Homeodomain-like"/>
    <property type="match status" value="1"/>
</dbReference>
<evidence type="ECO:0000256" key="5">
    <source>
        <dbReference type="ARBA" id="ARBA00023163"/>
    </source>
</evidence>
<evidence type="ECO:0000313" key="7">
    <source>
        <dbReference type="EMBL" id="QNM10344.1"/>
    </source>
</evidence>
<dbReference type="Gene3D" id="3.40.50.300">
    <property type="entry name" value="P-loop containing nucleotide triphosphate hydrolases"/>
    <property type="match status" value="1"/>
</dbReference>
<dbReference type="SUPFAM" id="SSF52540">
    <property type="entry name" value="P-loop containing nucleoside triphosphate hydrolases"/>
    <property type="match status" value="1"/>
</dbReference>
<dbReference type="InterPro" id="IPR025943">
    <property type="entry name" value="Sigma_54_int_dom_ATP-bd_2"/>
</dbReference>
<dbReference type="InterPro" id="IPR025662">
    <property type="entry name" value="Sigma_54_int_dom_ATP-bd_1"/>
</dbReference>
<dbReference type="PROSITE" id="PS50045">
    <property type="entry name" value="SIGMA54_INTERACT_4"/>
    <property type="match status" value="1"/>
</dbReference>
<name>A0A7G9GHR2_9FIRM</name>
<dbReference type="PANTHER" id="PTHR32071:SF74">
    <property type="entry name" value="TRANSCRIPTIONAL ACTIVATOR ROCR"/>
    <property type="match status" value="1"/>
</dbReference>
<dbReference type="Proteomes" id="UP000515860">
    <property type="component" value="Chromosome"/>
</dbReference>
<dbReference type="GO" id="GO:0043565">
    <property type="term" value="F:sequence-specific DNA binding"/>
    <property type="evidence" value="ECO:0007669"/>
    <property type="project" value="InterPro"/>
</dbReference>
<keyword evidence="5" id="KW-0804">Transcription</keyword>
<dbReference type="GO" id="GO:0006355">
    <property type="term" value="P:regulation of DNA-templated transcription"/>
    <property type="evidence" value="ECO:0007669"/>
    <property type="project" value="InterPro"/>
</dbReference>
<dbReference type="PANTHER" id="PTHR32071">
    <property type="entry name" value="TRANSCRIPTIONAL REGULATORY PROTEIN"/>
    <property type="match status" value="1"/>
</dbReference>
<dbReference type="PROSITE" id="PS00688">
    <property type="entry name" value="SIGMA54_INTERACT_3"/>
    <property type="match status" value="1"/>
</dbReference>
<evidence type="ECO:0000256" key="4">
    <source>
        <dbReference type="ARBA" id="ARBA00023125"/>
    </source>
</evidence>
<dbReference type="InterPro" id="IPR002197">
    <property type="entry name" value="HTH_Fis"/>
</dbReference>
<dbReference type="PROSITE" id="PS00675">
    <property type="entry name" value="SIGMA54_INTERACT_1"/>
    <property type="match status" value="1"/>
</dbReference>
<dbReference type="InterPro" id="IPR058031">
    <property type="entry name" value="AAA_lid_NorR"/>
</dbReference>
<dbReference type="SMART" id="SM00382">
    <property type="entry name" value="AAA"/>
    <property type="match status" value="1"/>
</dbReference>
<keyword evidence="1" id="KW-0547">Nucleotide-binding</keyword>
<dbReference type="Gene3D" id="1.10.10.60">
    <property type="entry name" value="Homeodomain-like"/>
    <property type="match status" value="1"/>
</dbReference>
<dbReference type="EMBL" id="CP060635">
    <property type="protein sequence ID" value="QNM10344.1"/>
    <property type="molecule type" value="Genomic_DNA"/>
</dbReference>
<dbReference type="CDD" id="cd00009">
    <property type="entry name" value="AAA"/>
    <property type="match status" value="1"/>
</dbReference>
<dbReference type="RefSeq" id="WP_249329660.1">
    <property type="nucleotide sequence ID" value="NZ_CP060635.1"/>
</dbReference>
<evidence type="ECO:0000256" key="3">
    <source>
        <dbReference type="ARBA" id="ARBA00023015"/>
    </source>
</evidence>
<keyword evidence="2" id="KW-0067">ATP-binding</keyword>
<dbReference type="InterPro" id="IPR035965">
    <property type="entry name" value="PAS-like_dom_sf"/>
</dbReference>
<accession>A0A7G9GHR2</accession>
<dbReference type="PRINTS" id="PR01590">
    <property type="entry name" value="HTHFIS"/>
</dbReference>
<dbReference type="GO" id="GO:0005524">
    <property type="term" value="F:ATP binding"/>
    <property type="evidence" value="ECO:0007669"/>
    <property type="project" value="UniProtKB-KW"/>
</dbReference>
<evidence type="ECO:0000313" key="8">
    <source>
        <dbReference type="Proteomes" id="UP000515860"/>
    </source>
</evidence>
<proteinExistence type="predicted"/>